<reference evidence="2" key="1">
    <citation type="submission" date="2021-01" db="EMBL/GenBank/DDBJ databases">
        <title>Genome public.</title>
        <authorList>
            <person name="Liu C."/>
            <person name="Sun Q."/>
        </authorList>
    </citation>
    <scope>NUCLEOTIDE SEQUENCE [LARGE SCALE GENOMIC DNA]</scope>
    <source>
        <strain evidence="2">YIM B02556</strain>
    </source>
</reference>
<evidence type="ECO:0000313" key="2">
    <source>
        <dbReference type="Proteomes" id="UP000652760"/>
    </source>
</evidence>
<dbReference type="EMBL" id="JAENHM010000060">
    <property type="protein sequence ID" value="MBK1839980.1"/>
    <property type="molecule type" value="Genomic_DNA"/>
</dbReference>
<evidence type="ECO:0008006" key="3">
    <source>
        <dbReference type="Google" id="ProtNLM"/>
    </source>
</evidence>
<comment type="caution">
    <text evidence="1">The sequence shown here is derived from an EMBL/GenBank/DDBJ whole genome shotgun (WGS) entry which is preliminary data.</text>
</comment>
<name>A0ABS1F994_9PROT</name>
<organism evidence="1 2">
    <name type="scientific">Azospirillum endophyticum</name>
    <dbReference type="NCBI Taxonomy" id="2800326"/>
    <lineage>
        <taxon>Bacteria</taxon>
        <taxon>Pseudomonadati</taxon>
        <taxon>Pseudomonadota</taxon>
        <taxon>Alphaproteobacteria</taxon>
        <taxon>Rhodospirillales</taxon>
        <taxon>Azospirillaceae</taxon>
        <taxon>Azospirillum</taxon>
    </lineage>
</organism>
<gene>
    <name evidence="1" type="ORF">JHL17_21470</name>
</gene>
<dbReference type="Proteomes" id="UP000652760">
    <property type="component" value="Unassembled WGS sequence"/>
</dbReference>
<accession>A0ABS1F994</accession>
<evidence type="ECO:0000313" key="1">
    <source>
        <dbReference type="EMBL" id="MBK1839980.1"/>
    </source>
</evidence>
<keyword evidence="2" id="KW-1185">Reference proteome</keyword>
<proteinExistence type="predicted"/>
<sequence length="128" mass="12837">MVASRPVDIRGQNTGVGGVVGGTAGGLAMSNVGRGSGNVAAILGGVLVGAAVGAIAEQAASDRVGIEYTITLANGKTITIVQEQAAGDRVFNPADRVMVQASGTYQRVLSADHLPNQIARPQGIKVVD</sequence>
<protein>
    <recommendedName>
        <fullName evidence="3">Outer membrane lipoprotein</fullName>
    </recommendedName>
</protein>